<keyword evidence="2" id="KW-1185">Reference proteome</keyword>
<protein>
    <recommendedName>
        <fullName evidence="3">Helicase/UvrB N-terminal domain-containing protein</fullName>
    </recommendedName>
</protein>
<proteinExistence type="predicted"/>
<gene>
    <name evidence="1" type="ORF">H4W80_006500</name>
</gene>
<organism evidence="1 2">
    <name type="scientific">Nonomuraea angiospora</name>
    <dbReference type="NCBI Taxonomy" id="46172"/>
    <lineage>
        <taxon>Bacteria</taxon>
        <taxon>Bacillati</taxon>
        <taxon>Actinomycetota</taxon>
        <taxon>Actinomycetes</taxon>
        <taxon>Streptosporangiales</taxon>
        <taxon>Streptosporangiaceae</taxon>
        <taxon>Nonomuraea</taxon>
    </lineage>
</organism>
<reference evidence="1 2" key="1">
    <citation type="submission" date="2020-10" db="EMBL/GenBank/DDBJ databases">
        <title>Sequencing the genomes of 1000 actinobacteria strains.</title>
        <authorList>
            <person name="Klenk H.-P."/>
        </authorList>
    </citation>
    <scope>NUCLEOTIDE SEQUENCE [LARGE SCALE GENOMIC DNA]</scope>
    <source>
        <strain evidence="1 2">DSM 43173</strain>
    </source>
</reference>
<sequence length="103" mass="11366">MLLCLDGIVDPEHDDRGIADLLWFPTGGGKTEAYLGLIAFTVFLRRLRNGVLGGGVTALMRYTLRLLTLQQFERAAALICAMEIIRRNDRTSTEQRPSPSACG</sequence>
<comment type="caution">
    <text evidence="1">The sequence shown here is derived from an EMBL/GenBank/DDBJ whole genome shotgun (WGS) entry which is preliminary data.</text>
</comment>
<evidence type="ECO:0000313" key="2">
    <source>
        <dbReference type="Proteomes" id="UP000633509"/>
    </source>
</evidence>
<dbReference type="RefSeq" id="WP_378526731.1">
    <property type="nucleotide sequence ID" value="NZ_JADBEK010000001.1"/>
</dbReference>
<evidence type="ECO:0008006" key="3">
    <source>
        <dbReference type="Google" id="ProtNLM"/>
    </source>
</evidence>
<evidence type="ECO:0000313" key="1">
    <source>
        <dbReference type="EMBL" id="MBE1588242.1"/>
    </source>
</evidence>
<dbReference type="Proteomes" id="UP000633509">
    <property type="component" value="Unassembled WGS sequence"/>
</dbReference>
<name>A0ABR9M5R0_9ACTN</name>
<dbReference type="SUPFAM" id="SSF52540">
    <property type="entry name" value="P-loop containing nucleoside triphosphate hydrolases"/>
    <property type="match status" value="1"/>
</dbReference>
<dbReference type="InterPro" id="IPR027417">
    <property type="entry name" value="P-loop_NTPase"/>
</dbReference>
<accession>A0ABR9M5R0</accession>
<dbReference type="EMBL" id="JADBEK010000001">
    <property type="protein sequence ID" value="MBE1588242.1"/>
    <property type="molecule type" value="Genomic_DNA"/>
</dbReference>